<gene>
    <name evidence="1" type="ORF">PsorP6_000687</name>
</gene>
<dbReference type="EMBL" id="CM047580">
    <property type="protein sequence ID" value="KAI9922698.1"/>
    <property type="molecule type" value="Genomic_DNA"/>
</dbReference>
<comment type="caution">
    <text evidence="1">The sequence shown here is derived from an EMBL/GenBank/DDBJ whole genome shotgun (WGS) entry which is preliminary data.</text>
</comment>
<proteinExistence type="predicted"/>
<sequence length="204" mass="23027">MTEFIPSGVIEKAFVHDMIYPACPKCFTSMASQLSTHGREESQLVQVQCLSCGVSSRVHDLKFKYRMKLQLICGSTVTDAMLFDEVAESLLGVSALQLKCEILPKFPNVLHVLEEVLLGLRVSFSFHHQSPKRNVQRLELTVRCSYRTHLGKIIWLSSLAFRMALSQRDLKVVHIAPVIPQQLPEPAATYAIKLLRQRSHLPTS</sequence>
<organism evidence="1 2">
    <name type="scientific">Peronosclerospora sorghi</name>
    <dbReference type="NCBI Taxonomy" id="230839"/>
    <lineage>
        <taxon>Eukaryota</taxon>
        <taxon>Sar</taxon>
        <taxon>Stramenopiles</taxon>
        <taxon>Oomycota</taxon>
        <taxon>Peronosporomycetes</taxon>
        <taxon>Peronosporales</taxon>
        <taxon>Peronosporaceae</taxon>
        <taxon>Peronosclerospora</taxon>
    </lineage>
</organism>
<name>A0ACC0WXW0_9STRA</name>
<protein>
    <submittedName>
        <fullName evidence="1">Uncharacterized protein</fullName>
    </submittedName>
</protein>
<dbReference type="Proteomes" id="UP001163321">
    <property type="component" value="Chromosome 1"/>
</dbReference>
<reference evidence="1 2" key="1">
    <citation type="journal article" date="2022" name="bioRxiv">
        <title>The genome of the oomycete Peronosclerospora sorghi, a cosmopolitan pathogen of maize and sorghum, is inflated with dispersed pseudogenes.</title>
        <authorList>
            <person name="Fletcher K."/>
            <person name="Martin F."/>
            <person name="Isakeit T."/>
            <person name="Cavanaugh K."/>
            <person name="Magill C."/>
            <person name="Michelmore R."/>
        </authorList>
    </citation>
    <scope>NUCLEOTIDE SEQUENCE [LARGE SCALE GENOMIC DNA]</scope>
    <source>
        <strain evidence="1">P6</strain>
    </source>
</reference>
<accession>A0ACC0WXW0</accession>
<evidence type="ECO:0000313" key="2">
    <source>
        <dbReference type="Proteomes" id="UP001163321"/>
    </source>
</evidence>
<evidence type="ECO:0000313" key="1">
    <source>
        <dbReference type="EMBL" id="KAI9922698.1"/>
    </source>
</evidence>
<keyword evidence="2" id="KW-1185">Reference proteome</keyword>